<keyword evidence="7" id="KW-1185">Reference proteome</keyword>
<dbReference type="AlphaFoldDB" id="A0A2U1FMK0"/>
<keyword evidence="2" id="KW-0479">Metal-binding</keyword>
<proteinExistence type="inferred from homology"/>
<dbReference type="PANTHER" id="PTHR11079">
    <property type="entry name" value="CYTOSINE DEAMINASE FAMILY MEMBER"/>
    <property type="match status" value="1"/>
</dbReference>
<feature type="domain" description="CMP/dCMP-type deaminase" evidence="5">
    <location>
        <begin position="17"/>
        <end position="153"/>
    </location>
</feature>
<dbReference type="PROSITE" id="PS51747">
    <property type="entry name" value="CYT_DCMP_DEAMINASES_2"/>
    <property type="match status" value="1"/>
</dbReference>
<evidence type="ECO:0000256" key="1">
    <source>
        <dbReference type="ARBA" id="ARBA00006576"/>
    </source>
</evidence>
<dbReference type="FunFam" id="3.40.140.10:FF:000011">
    <property type="entry name" value="tRNA-specific adenosine deaminase"/>
    <property type="match status" value="1"/>
</dbReference>
<gene>
    <name evidence="6" type="ORF">C7382_103117</name>
</gene>
<dbReference type="CDD" id="cd01285">
    <property type="entry name" value="nucleoside_deaminase"/>
    <property type="match status" value="1"/>
</dbReference>
<evidence type="ECO:0000256" key="2">
    <source>
        <dbReference type="ARBA" id="ARBA00022723"/>
    </source>
</evidence>
<evidence type="ECO:0000313" key="6">
    <source>
        <dbReference type="EMBL" id="PVZ13421.1"/>
    </source>
</evidence>
<evidence type="ECO:0000259" key="5">
    <source>
        <dbReference type="PROSITE" id="PS51747"/>
    </source>
</evidence>
<dbReference type="SUPFAM" id="SSF53927">
    <property type="entry name" value="Cytidine deaminase-like"/>
    <property type="match status" value="1"/>
</dbReference>
<name>A0A2U1FMK0_9PORP</name>
<dbReference type="InterPro" id="IPR016193">
    <property type="entry name" value="Cytidine_deaminase-like"/>
</dbReference>
<dbReference type="GO" id="GO:0006152">
    <property type="term" value="P:purine nucleoside catabolic process"/>
    <property type="evidence" value="ECO:0007669"/>
    <property type="project" value="TreeGrafter"/>
</dbReference>
<dbReference type="Proteomes" id="UP000245462">
    <property type="component" value="Unassembled WGS sequence"/>
</dbReference>
<comment type="caution">
    <text evidence="6">The sequence shown here is derived from an EMBL/GenBank/DDBJ whole genome shotgun (WGS) entry which is preliminary data.</text>
</comment>
<reference evidence="6 7" key="1">
    <citation type="submission" date="2018-04" db="EMBL/GenBank/DDBJ databases">
        <title>Genomic Encyclopedia of Type Strains, Phase IV (KMG-IV): sequencing the most valuable type-strain genomes for metagenomic binning, comparative biology and taxonomic classification.</title>
        <authorList>
            <person name="Goeker M."/>
        </authorList>
    </citation>
    <scope>NUCLEOTIDE SEQUENCE [LARGE SCALE GENOMIC DNA]</scope>
    <source>
        <strain evidence="6 7">DSM 28520</strain>
    </source>
</reference>
<dbReference type="Gene3D" id="3.40.140.10">
    <property type="entry name" value="Cytidine Deaminase, domain 2"/>
    <property type="match status" value="1"/>
</dbReference>
<dbReference type="InterPro" id="IPR002125">
    <property type="entry name" value="CMP_dCMP_dom"/>
</dbReference>
<dbReference type="EMBL" id="QEKY01000003">
    <property type="protein sequence ID" value="PVZ13421.1"/>
    <property type="molecule type" value="Genomic_DNA"/>
</dbReference>
<sequence length="171" mass="19026">MGILLYTIDMKQGESSKRHEEFMREAIRLATENVAKGGGPFGAVIVKDDQIIATGVNRVTAAHDPTAHAEVSAIRAAAQVLKNFDLSGCTIYTSCEPCPMCLGAIYWARIDKIYYGNTKADAQAIDFDDSFIYDELAKPMHLRELQQIQLMAEEAIKSFDIWASKEDKTPY</sequence>
<protein>
    <submittedName>
        <fullName evidence="6">tRNA(Arg) A34 adenosine deaminase TadA</fullName>
    </submittedName>
</protein>
<evidence type="ECO:0000313" key="7">
    <source>
        <dbReference type="Proteomes" id="UP000245462"/>
    </source>
</evidence>
<accession>A0A2U1FMK0</accession>
<dbReference type="InterPro" id="IPR016192">
    <property type="entry name" value="APOBEC/CMP_deaminase_Zn-bd"/>
</dbReference>
<dbReference type="PROSITE" id="PS00903">
    <property type="entry name" value="CYT_DCMP_DEAMINASES_1"/>
    <property type="match status" value="1"/>
</dbReference>
<keyword evidence="3" id="KW-0378">Hydrolase</keyword>
<keyword evidence="4" id="KW-0862">Zinc</keyword>
<dbReference type="Pfam" id="PF00383">
    <property type="entry name" value="dCMP_cyt_deam_1"/>
    <property type="match status" value="1"/>
</dbReference>
<evidence type="ECO:0000256" key="4">
    <source>
        <dbReference type="ARBA" id="ARBA00022833"/>
    </source>
</evidence>
<evidence type="ECO:0000256" key="3">
    <source>
        <dbReference type="ARBA" id="ARBA00022801"/>
    </source>
</evidence>
<comment type="similarity">
    <text evidence="1">Belongs to the cytidine and deoxycytidylate deaminase family.</text>
</comment>
<organism evidence="6 7">
    <name type="scientific">Porphyromonas loveana</name>
    <dbReference type="NCBI Taxonomy" id="1884669"/>
    <lineage>
        <taxon>Bacteria</taxon>
        <taxon>Pseudomonadati</taxon>
        <taxon>Bacteroidota</taxon>
        <taxon>Bacteroidia</taxon>
        <taxon>Bacteroidales</taxon>
        <taxon>Porphyromonadaceae</taxon>
        <taxon>Porphyromonas</taxon>
    </lineage>
</organism>
<dbReference type="GO" id="GO:0008270">
    <property type="term" value="F:zinc ion binding"/>
    <property type="evidence" value="ECO:0007669"/>
    <property type="project" value="InterPro"/>
</dbReference>
<dbReference type="PANTHER" id="PTHR11079:SF161">
    <property type="entry name" value="CMP_DCMP-TYPE DEAMINASE DOMAIN-CONTAINING PROTEIN"/>
    <property type="match status" value="1"/>
</dbReference>
<dbReference type="GO" id="GO:0047974">
    <property type="term" value="F:guanosine deaminase activity"/>
    <property type="evidence" value="ECO:0007669"/>
    <property type="project" value="TreeGrafter"/>
</dbReference>